<dbReference type="RefSeq" id="YP_009794073.1">
    <property type="nucleotide sequence ID" value="NC_047878.1"/>
</dbReference>
<keyword evidence="2" id="KW-1185">Reference proteome</keyword>
<reference evidence="2" key="2">
    <citation type="journal article" date="2021" name="Viruses">
        <title>Are Bordetella bronchiseptica Siphoviruses (Genus Vojvodinavirus) Appropriate for Phage Therapy Bacterial Allies or Foes?</title>
        <authorList>
            <person name="Petrovic Fabijan A."/>
            <person name="Aleksic Sabo V."/>
            <person name="Gavric D."/>
            <person name="Doffkay Z."/>
            <person name="Rakhely G."/>
            <person name="Knezevic P."/>
        </authorList>
    </citation>
    <scope>NUCLEOTIDE SEQUENCE [LARGE SCALE GENOMIC DNA]</scope>
</reference>
<dbReference type="SUPFAM" id="SSF56563">
    <property type="entry name" value="Major capsid protein gp5"/>
    <property type="match status" value="1"/>
</dbReference>
<dbReference type="NCBIfam" id="NF045672">
    <property type="entry name" value="MCP_gp7_epsi_15"/>
    <property type="match status" value="1"/>
</dbReference>
<accession>A0A2D0W9L4</accession>
<dbReference type="Proteomes" id="UP000241807">
    <property type="component" value="Segment"/>
</dbReference>
<reference evidence="1 2" key="1">
    <citation type="submission" date="2016-10" db="EMBL/GenBank/DDBJ databases">
        <title>Properties of three new Bordetella phage species from family Siphoviridae.</title>
        <authorList>
            <person name="Knezevic P."/>
            <person name="Petrovic Fabijan A."/>
            <person name="Doffkay Z."/>
            <person name="Rakhely G."/>
        </authorList>
    </citation>
    <scope>NUCLEOTIDE SEQUENCE [LARGE SCALE GENOMIC DNA]</scope>
</reference>
<name>A0A2D0W9L4_9CAUD</name>
<dbReference type="InterPro" id="IPR048813">
    <property type="entry name" value="GP7-like"/>
</dbReference>
<dbReference type="InterPro" id="IPR035198">
    <property type="entry name" value="SU10_MCP"/>
</dbReference>
<sequence>MSSVTLAESAKLAQDELVAGVIENIITVNRFFDVLPFDGIEGNSLAYNRENVLGDVINAGVGTTFSGAGAGKNPATFTRVNSNLTTIMGDAEVNGLIQATRSGDGNDQTAVQIASKAKSAGRQYQNQLINGTGTNNEFAGLLQLVAGGQTLTPQTNGQALSFEILDELMDRVVDKDGQVDYITMHARTLRSYKALLRNLGGASINEVVELPSGAEVPAYSGVPIFRNDYIPTNQTQGNVSTATTIFAGTLDDGSRTHGIAGLTATTAAGIQVVDVGESEDADEHIWRVKWYCGLALFSEKGLAAAPGITN</sequence>
<dbReference type="GeneID" id="54984324"/>
<evidence type="ECO:0000313" key="1">
    <source>
        <dbReference type="EMBL" id="APL99358.1"/>
    </source>
</evidence>
<dbReference type="KEGG" id="vg:54984324"/>
<dbReference type="Pfam" id="PF17236">
    <property type="entry name" value="SU10_MCP"/>
    <property type="match status" value="1"/>
</dbReference>
<organism evidence="1 2">
    <name type="scientific">Bordetella phage FP1</name>
    <dbReference type="NCBI Taxonomy" id="1916125"/>
    <lineage>
        <taxon>Viruses</taxon>
        <taxon>Duplodnaviria</taxon>
        <taxon>Heunggongvirae</taxon>
        <taxon>Uroviricota</taxon>
        <taxon>Caudoviricetes</taxon>
        <taxon>Mesyanzhinovviridae</taxon>
        <taxon>Rabinowitzvirinae</taxon>
        <taxon>Vojvodinavirus</taxon>
        <taxon>Vojvodinavirus FP1</taxon>
        <taxon>Bordetella virus FP1</taxon>
    </lineage>
</organism>
<protein>
    <submittedName>
        <fullName evidence="1">Major capsid protein</fullName>
    </submittedName>
</protein>
<proteinExistence type="predicted"/>
<evidence type="ECO:0000313" key="2">
    <source>
        <dbReference type="Proteomes" id="UP000241807"/>
    </source>
</evidence>
<dbReference type="EMBL" id="KY000220">
    <property type="protein sequence ID" value="APL99358.1"/>
    <property type="molecule type" value="Genomic_DNA"/>
</dbReference>